<evidence type="ECO:0000313" key="2">
    <source>
        <dbReference type="Proteomes" id="UP000259040"/>
    </source>
</evidence>
<sequence length="62" mass="6860">MAKSKKELEAQLKAFKSEVSKYEGLRDKALKDGNKKKAADYAMAVAGLKNSINEIGTQLRNM</sequence>
<dbReference type="EMBL" id="MH576964">
    <property type="protein sequence ID" value="AXH66618.1"/>
    <property type="molecule type" value="Genomic_DNA"/>
</dbReference>
<name>A0A345M7Z7_9CAUD</name>
<reference evidence="1 2" key="1">
    <citation type="submission" date="2018-07" db="EMBL/GenBank/DDBJ databases">
        <authorList>
            <person name="Boyd E.M."/>
            <person name="Barkley D.B."/>
            <person name="Naeem H."/>
            <person name="Vanhorne R."/>
            <person name="Nayek S."/>
            <person name="Layton S.R."/>
            <person name="Hughes L.E."/>
            <person name="Garlena R.A."/>
            <person name="Russell D.A."/>
            <person name="Pope W.H."/>
            <person name="Jacobs-Sera D."/>
            <person name="Hatfull G.F."/>
        </authorList>
    </citation>
    <scope>NUCLEOTIDE SEQUENCE [LARGE SCALE GENOMIC DNA]</scope>
</reference>
<accession>A0A345M7Z7</accession>
<organism evidence="1 2">
    <name type="scientific">Streptomyces phage Starbow</name>
    <dbReference type="NCBI Taxonomy" id="2283266"/>
    <lineage>
        <taxon>Viruses</taxon>
        <taxon>Duplodnaviria</taxon>
        <taxon>Heunggongvirae</taxon>
        <taxon>Uroviricota</taxon>
        <taxon>Caudoviricetes</taxon>
        <taxon>Stanwilliamsviridae</taxon>
        <taxon>Boydwoodruffvirinae</taxon>
        <taxon>Karimacvirus</taxon>
        <taxon>Karimacvirus karimac</taxon>
        <taxon>Streptomyces virus Karimac</taxon>
    </lineage>
</organism>
<evidence type="ECO:0000313" key="1">
    <source>
        <dbReference type="EMBL" id="AXH66618.1"/>
    </source>
</evidence>
<protein>
    <submittedName>
        <fullName evidence="1">Uncharacterized protein</fullName>
    </submittedName>
</protein>
<gene>
    <name evidence="1" type="primary">120</name>
    <name evidence="1" type="ORF">SEA_STARBOW_120</name>
</gene>
<dbReference type="Proteomes" id="UP000259040">
    <property type="component" value="Segment"/>
</dbReference>
<proteinExistence type="predicted"/>